<feature type="region of interest" description="Disordered" evidence="1">
    <location>
        <begin position="281"/>
        <end position="301"/>
    </location>
</feature>
<dbReference type="AlphaFoldDB" id="A0A4Q2D6T5"/>
<dbReference type="Proteomes" id="UP000290288">
    <property type="component" value="Unassembled WGS sequence"/>
</dbReference>
<accession>A0A4Q2D6T5</accession>
<evidence type="ECO:0000313" key="2">
    <source>
        <dbReference type="EMBL" id="RXW14266.1"/>
    </source>
</evidence>
<protein>
    <submittedName>
        <fullName evidence="2">Uncharacterized protein</fullName>
    </submittedName>
</protein>
<reference evidence="2 3" key="1">
    <citation type="submission" date="2019-01" db="EMBL/GenBank/DDBJ databases">
        <title>Draft genome sequence of Psathyrella aberdarensis IHI B618.</title>
        <authorList>
            <person name="Buettner E."/>
            <person name="Kellner H."/>
        </authorList>
    </citation>
    <scope>NUCLEOTIDE SEQUENCE [LARGE SCALE GENOMIC DNA]</scope>
    <source>
        <strain evidence="2 3">IHI B618</strain>
    </source>
</reference>
<organism evidence="2 3">
    <name type="scientific">Candolleomyces aberdarensis</name>
    <dbReference type="NCBI Taxonomy" id="2316362"/>
    <lineage>
        <taxon>Eukaryota</taxon>
        <taxon>Fungi</taxon>
        <taxon>Dikarya</taxon>
        <taxon>Basidiomycota</taxon>
        <taxon>Agaricomycotina</taxon>
        <taxon>Agaricomycetes</taxon>
        <taxon>Agaricomycetidae</taxon>
        <taxon>Agaricales</taxon>
        <taxon>Agaricineae</taxon>
        <taxon>Psathyrellaceae</taxon>
        <taxon>Candolleomyces</taxon>
    </lineage>
</organism>
<name>A0A4Q2D6T5_9AGAR</name>
<dbReference type="OrthoDB" id="2735833at2759"/>
<keyword evidence="3" id="KW-1185">Reference proteome</keyword>
<gene>
    <name evidence="2" type="ORF">EST38_g11588</name>
</gene>
<proteinExistence type="predicted"/>
<feature type="compositionally biased region" description="Low complexity" evidence="1">
    <location>
        <begin position="281"/>
        <end position="296"/>
    </location>
</feature>
<comment type="caution">
    <text evidence="2">The sequence shown here is derived from an EMBL/GenBank/DDBJ whole genome shotgun (WGS) entry which is preliminary data.</text>
</comment>
<dbReference type="EMBL" id="SDEE01000731">
    <property type="protein sequence ID" value="RXW14266.1"/>
    <property type="molecule type" value="Genomic_DNA"/>
</dbReference>
<evidence type="ECO:0000313" key="3">
    <source>
        <dbReference type="Proteomes" id="UP000290288"/>
    </source>
</evidence>
<sequence length="324" mass="35389">MNNLCNIFGAEPVEGLAHLSKAINLSVEDKAGYTVLVPDVKWEIVSSLAEPEKIASLCLLAALSGIPSSERVFGTVPNHPAATIAWETLQHTLAQATYLQHDRNSPSAPQSWEAVDRAAHWFRQDLHAAPDSSVILQLLLQIASGGDEVTIEPLLHLLGLRKDDCNVPSSIAAQTTKNTSPGASAALSDYNESPRERVIVELRILKFPDLNDSHFSISRLRLMLWVHNKKSPIIPRVVTETGITIEHFASHYSARRELISQYDEKTRLSALQQLDALLATRPEPATSSPATNPSSNGITDSSNVNAGAAVSMFGRLLSYLRFFN</sequence>
<evidence type="ECO:0000256" key="1">
    <source>
        <dbReference type="SAM" id="MobiDB-lite"/>
    </source>
</evidence>